<evidence type="ECO:0000313" key="1">
    <source>
        <dbReference type="EMBL" id="EEW54152.1"/>
    </source>
</evidence>
<dbReference type="RefSeq" id="WP_007123994.1">
    <property type="nucleotide sequence ID" value="NZ_AZDK01000014.1"/>
</dbReference>
<proteinExistence type="predicted"/>
<protein>
    <submittedName>
        <fullName evidence="1">Uncharacterized protein</fullName>
    </submittedName>
</protein>
<reference evidence="1 2" key="1">
    <citation type="submission" date="2009-09" db="EMBL/GenBank/DDBJ databases">
        <authorList>
            <person name="Qin X."/>
            <person name="Bachman B."/>
            <person name="Battles P."/>
            <person name="Bell A."/>
            <person name="Bess C."/>
            <person name="Bickham C."/>
            <person name="Chaboub L."/>
            <person name="Chen D."/>
            <person name="Coyle M."/>
            <person name="Deiros D.R."/>
            <person name="Dinh H."/>
            <person name="Forbes L."/>
            <person name="Fowler G."/>
            <person name="Francisco L."/>
            <person name="Fu Q."/>
            <person name="Gubbala S."/>
            <person name="Hale W."/>
            <person name="Han Y."/>
            <person name="Hemphill L."/>
            <person name="Highlander S.K."/>
            <person name="Hirani K."/>
            <person name="Hogues M."/>
            <person name="Jackson L."/>
            <person name="Jakkamsetti A."/>
            <person name="Javaid M."/>
            <person name="Jiang H."/>
            <person name="Korchina V."/>
            <person name="Kovar C."/>
            <person name="Lara F."/>
            <person name="Lee S."/>
            <person name="Mata R."/>
            <person name="Mathew T."/>
            <person name="Moen C."/>
            <person name="Morales K."/>
            <person name="Munidasa M."/>
            <person name="Nazareth L."/>
            <person name="Ngo R."/>
            <person name="Nguyen L."/>
            <person name="Okwuonu G."/>
            <person name="Ongeri F."/>
            <person name="Patil S."/>
            <person name="Petrosino J."/>
            <person name="Pham C."/>
            <person name="Pham P."/>
            <person name="Pu L.-L."/>
            <person name="Puazo M."/>
            <person name="Raj R."/>
            <person name="Reid J."/>
            <person name="Rouhana J."/>
            <person name="Saada N."/>
            <person name="Shang Y."/>
            <person name="Simmons D."/>
            <person name="Thornton R."/>
            <person name="Warren J."/>
            <person name="Weissenberger G."/>
            <person name="Zhang J."/>
            <person name="Zhang L."/>
            <person name="Zhou C."/>
            <person name="Zhu D."/>
            <person name="Muzny D."/>
            <person name="Worley K."/>
            <person name="Gibbs R."/>
        </authorList>
    </citation>
    <scope>NUCLEOTIDE SEQUENCE [LARGE SCALE GENOMIC DNA]</scope>
    <source>
        <strain evidence="1 2">DSM 16041</strain>
    </source>
</reference>
<dbReference type="AlphaFoldDB" id="C8P5U7"/>
<sequence length="57" mass="6394">MIWRHLNKFSAGRGHERGAMPDWAKTVAVKKGIKQPEEPLLNSLIILVGNNPLLAEF</sequence>
<name>C8P5U7_9LACO</name>
<dbReference type="HOGENOM" id="CLU_2990844_0_0_9"/>
<comment type="caution">
    <text evidence="1">The sequence shown here is derived from an EMBL/GenBank/DDBJ whole genome shotgun (WGS) entry which is preliminary data.</text>
</comment>
<dbReference type="EMBL" id="ACLL01000017">
    <property type="protein sequence ID" value="EEW54152.1"/>
    <property type="molecule type" value="Genomic_DNA"/>
</dbReference>
<dbReference type="Proteomes" id="UP000003675">
    <property type="component" value="Unassembled WGS sequence"/>
</dbReference>
<evidence type="ECO:0000313" key="2">
    <source>
        <dbReference type="Proteomes" id="UP000003675"/>
    </source>
</evidence>
<accession>C8P5U7</accession>
<organism evidence="1 2">
    <name type="scientific">Limosilactobacillus antri DSM 16041</name>
    <dbReference type="NCBI Taxonomy" id="525309"/>
    <lineage>
        <taxon>Bacteria</taxon>
        <taxon>Bacillati</taxon>
        <taxon>Bacillota</taxon>
        <taxon>Bacilli</taxon>
        <taxon>Lactobacillales</taxon>
        <taxon>Lactobacillaceae</taxon>
        <taxon>Limosilactobacillus</taxon>
    </lineage>
</organism>
<gene>
    <name evidence="1" type="ORF">HMPREF0494_0691</name>
</gene>